<evidence type="ECO:0000256" key="1">
    <source>
        <dbReference type="SAM" id="Phobius"/>
    </source>
</evidence>
<geneLocation type="plasmid" evidence="2 3">
    <name>p150790</name>
</geneLocation>
<dbReference type="PANTHER" id="PTHR46795:SF3">
    <property type="entry name" value="ABC TRANSPORTER PERMEASE"/>
    <property type="match status" value="1"/>
</dbReference>
<evidence type="ECO:0000313" key="3">
    <source>
        <dbReference type="Proteomes" id="UP000092743"/>
    </source>
</evidence>
<keyword evidence="1" id="KW-1133">Transmembrane helix</keyword>
<reference evidence="2 3" key="1">
    <citation type="submission" date="2016-04" db="EMBL/GenBank/DDBJ databases">
        <title>High quality genome of the nematocidal Bacillus thuringiensis MYBT18246.</title>
        <authorList>
            <person name="Hollensteiner J."/>
            <person name="Poehlein A."/>
            <person name="Sproeer C."/>
            <person name="Bunk B."/>
            <person name="Rosenstiel P."/>
            <person name="Schulenburg H."/>
            <person name="Liesegang H."/>
        </authorList>
    </citation>
    <scope>NUCLEOTIDE SEQUENCE [LARGE SCALE GENOMIC DNA]</scope>
    <source>
        <strain evidence="2 3">MYBT18246</strain>
        <plasmid evidence="2 3">p150790</plasmid>
    </source>
</reference>
<protein>
    <submittedName>
        <fullName evidence="2">ABC transporter permease protein</fullName>
    </submittedName>
</protein>
<keyword evidence="1" id="KW-0812">Transmembrane</keyword>
<dbReference type="PANTHER" id="PTHR46795">
    <property type="entry name" value="ABC TRANSPORTER PERMEASE-RELATED-RELATED"/>
    <property type="match status" value="1"/>
</dbReference>
<dbReference type="AlphaFoldDB" id="A0A9W3SIA8"/>
<keyword evidence="1" id="KW-0472">Membrane</keyword>
<name>A0A9W3SIA8_BACTU</name>
<gene>
    <name evidence="2" type="ORF">BT246_63650</name>
</gene>
<feature type="transmembrane region" description="Helical" evidence="1">
    <location>
        <begin position="100"/>
        <end position="120"/>
    </location>
</feature>
<proteinExistence type="predicted"/>
<dbReference type="Proteomes" id="UP000092743">
    <property type="component" value="Plasmid p150790"/>
</dbReference>
<dbReference type="InterPro" id="IPR052536">
    <property type="entry name" value="ABC-4_Integral_Memb_Prot"/>
</dbReference>
<dbReference type="EMBL" id="CP015351">
    <property type="protein sequence ID" value="ANS51657.1"/>
    <property type="molecule type" value="Genomic_DNA"/>
</dbReference>
<evidence type="ECO:0000313" key="2">
    <source>
        <dbReference type="EMBL" id="ANS51657.1"/>
    </source>
</evidence>
<organism evidence="2 3">
    <name type="scientific">Bacillus thuringiensis</name>
    <dbReference type="NCBI Taxonomy" id="1428"/>
    <lineage>
        <taxon>Bacteria</taxon>
        <taxon>Bacillati</taxon>
        <taxon>Bacillota</taxon>
        <taxon>Bacilli</taxon>
        <taxon>Bacillales</taxon>
        <taxon>Bacillaceae</taxon>
        <taxon>Bacillus</taxon>
        <taxon>Bacillus cereus group</taxon>
    </lineage>
</organism>
<keyword evidence="2" id="KW-0614">Plasmid</keyword>
<accession>A0A9W3SIA8</accession>
<sequence length="146" mass="17061">MYVTLPTEWSKVTWPVFGINTNIFNHKHIYIVDQKHYTSISGPEQVFLIAQVDDFLKYKKELKKIDTRFKKQLPASQLQEFLATKYNLYEGMLAFSKGTVFMGFFLGIAFLAMMASCLMFKILSGATRDIEHYQMLHKIGVHKNYF</sequence>